<feature type="transmembrane region" description="Helical" evidence="6">
    <location>
        <begin position="48"/>
        <end position="69"/>
    </location>
</feature>
<comment type="similarity">
    <text evidence="1 4">Belongs to the glycosyl hydrolase 43 family.</text>
</comment>
<dbReference type="InterPro" id="IPR006710">
    <property type="entry name" value="Glyco_hydro_43"/>
</dbReference>
<dbReference type="Pfam" id="PF04616">
    <property type="entry name" value="Glyco_hydro_43"/>
    <property type="match status" value="1"/>
</dbReference>
<dbReference type="PANTHER" id="PTHR42812">
    <property type="entry name" value="BETA-XYLOSIDASE"/>
    <property type="match status" value="1"/>
</dbReference>
<evidence type="ECO:0000256" key="3">
    <source>
        <dbReference type="ARBA" id="ARBA00023295"/>
    </source>
</evidence>
<dbReference type="Gene3D" id="2.115.10.20">
    <property type="entry name" value="Glycosyl hydrolase domain, family 43"/>
    <property type="match status" value="1"/>
</dbReference>
<evidence type="ECO:0000259" key="7">
    <source>
        <dbReference type="PROSITE" id="PS51175"/>
    </source>
</evidence>
<keyword evidence="2 4" id="KW-0378">Hydrolase</keyword>
<dbReference type="SUPFAM" id="SSF75005">
    <property type="entry name" value="Arabinanase/levansucrase/invertase"/>
    <property type="match status" value="1"/>
</dbReference>
<protein>
    <submittedName>
        <fullName evidence="8">Family 43 glycosylhydrolase</fullName>
    </submittedName>
</protein>
<evidence type="ECO:0000256" key="1">
    <source>
        <dbReference type="ARBA" id="ARBA00009865"/>
    </source>
</evidence>
<organism evidence="8 9">
    <name type="scientific">Streptomyces narbonensis</name>
    <dbReference type="NCBI Taxonomy" id="67333"/>
    <lineage>
        <taxon>Bacteria</taxon>
        <taxon>Bacillati</taxon>
        <taxon>Actinomycetota</taxon>
        <taxon>Actinomycetes</taxon>
        <taxon>Kitasatosporales</taxon>
        <taxon>Streptomycetaceae</taxon>
        <taxon>Streptomyces</taxon>
    </lineage>
</organism>
<dbReference type="EMBL" id="JBEZAE010000009">
    <property type="protein sequence ID" value="MEU7071691.1"/>
    <property type="molecule type" value="Genomic_DNA"/>
</dbReference>
<reference evidence="8 9" key="1">
    <citation type="submission" date="2024-06" db="EMBL/GenBank/DDBJ databases">
        <title>The Natural Products Discovery Center: Release of the First 8490 Sequenced Strains for Exploring Actinobacteria Biosynthetic Diversity.</title>
        <authorList>
            <person name="Kalkreuter E."/>
            <person name="Kautsar S.A."/>
            <person name="Yang D."/>
            <person name="Bader C.D."/>
            <person name="Teijaro C.N."/>
            <person name="Fluegel L."/>
            <person name="Davis C.M."/>
            <person name="Simpson J.R."/>
            <person name="Lauterbach L."/>
            <person name="Steele A.D."/>
            <person name="Gui C."/>
            <person name="Meng S."/>
            <person name="Li G."/>
            <person name="Viehrig K."/>
            <person name="Ye F."/>
            <person name="Su P."/>
            <person name="Kiefer A.F."/>
            <person name="Nichols A."/>
            <person name="Cepeda A.J."/>
            <person name="Yan W."/>
            <person name="Fan B."/>
            <person name="Jiang Y."/>
            <person name="Adhikari A."/>
            <person name="Zheng C.-J."/>
            <person name="Schuster L."/>
            <person name="Cowan T.M."/>
            <person name="Smanski M.J."/>
            <person name="Chevrette M.G."/>
            <person name="De Carvalho L.P.S."/>
            <person name="Shen B."/>
        </authorList>
    </citation>
    <scope>NUCLEOTIDE SEQUENCE [LARGE SCALE GENOMIC DNA]</scope>
    <source>
        <strain evidence="8 9">NPDC045974</strain>
    </source>
</reference>
<dbReference type="RefSeq" id="WP_358471087.1">
    <property type="nucleotide sequence ID" value="NZ_JBEZAE010000009.1"/>
</dbReference>
<dbReference type="InterPro" id="IPR008979">
    <property type="entry name" value="Galactose-bd-like_sf"/>
</dbReference>
<dbReference type="SUPFAM" id="SSF49785">
    <property type="entry name" value="Galactose-binding domain-like"/>
    <property type="match status" value="1"/>
</dbReference>
<evidence type="ECO:0000256" key="4">
    <source>
        <dbReference type="RuleBase" id="RU361187"/>
    </source>
</evidence>
<evidence type="ECO:0000313" key="9">
    <source>
        <dbReference type="Proteomes" id="UP001551329"/>
    </source>
</evidence>
<dbReference type="Gene3D" id="2.60.120.260">
    <property type="entry name" value="Galactose-binding domain-like"/>
    <property type="match status" value="1"/>
</dbReference>
<evidence type="ECO:0000256" key="5">
    <source>
        <dbReference type="SAM" id="MobiDB-lite"/>
    </source>
</evidence>
<dbReference type="InterPro" id="IPR051795">
    <property type="entry name" value="Glycosyl_Hydrlase_43"/>
</dbReference>
<feature type="region of interest" description="Disordered" evidence="5">
    <location>
        <begin position="1"/>
        <end position="41"/>
    </location>
</feature>
<sequence>MDHRNEQGDGPPHRADATRRRADLPTAREREREREPERARERAAFRRGFVATLALGGAACLAALAVGGAGTPVTTPPRVEVLAPGAVPPVLAPAAARVPAPAAPAAPLKRPAPVLDQDFADPDVVRVGRVYHAYATNAHGRNIQHATSTDLVRWTVDATDVLPEVGAWVTLDPPGHVWAPEVFDNGDGFTLHYTARDRAGGRQCIGVALADSPGGPFRPAGDGPLVCPTEQGGAIDASSHTEDGVRHLLWKSDGNCCGLDTWIHLQPVSWDGTRVTGAPVRLIKQDDPHNWEQGLVEAPTLVKRDGRHVLLFSGGDYRTNGYAAGWATSDALTGPYVKGDGPFMTTESFAGAIGGPGGQDVVTGPGGQDRILFHGRGADGSRRVLYAADLGFADGGRPVVRGSRTAYEAELARVHLASVRAARDAWGGRAVGHIDEPGSFVEFRVFAASPGRHTMSVRYGNGSLDASDAPTAASHGLTVNGTAAGAVDYPYTGWDEWRSTEVPVDLREGWNTLRLTKGERYAELDAVEVA</sequence>
<keyword evidence="6" id="KW-0812">Transmembrane</keyword>
<dbReference type="Proteomes" id="UP001551329">
    <property type="component" value="Unassembled WGS sequence"/>
</dbReference>
<feature type="domain" description="CBM6" evidence="7">
    <location>
        <begin position="405"/>
        <end position="530"/>
    </location>
</feature>
<gene>
    <name evidence="8" type="ORF">AB0A88_16310</name>
</gene>
<evidence type="ECO:0000256" key="2">
    <source>
        <dbReference type="ARBA" id="ARBA00022801"/>
    </source>
</evidence>
<dbReference type="InterPro" id="IPR005084">
    <property type="entry name" value="CBM6"/>
</dbReference>
<dbReference type="InterPro" id="IPR023296">
    <property type="entry name" value="Glyco_hydro_beta-prop_sf"/>
</dbReference>
<evidence type="ECO:0000256" key="6">
    <source>
        <dbReference type="SAM" id="Phobius"/>
    </source>
</evidence>
<proteinExistence type="inferred from homology"/>
<dbReference type="PANTHER" id="PTHR42812:SF5">
    <property type="entry name" value="ENDO-ARABINASE"/>
    <property type="match status" value="1"/>
</dbReference>
<evidence type="ECO:0000313" key="8">
    <source>
        <dbReference type="EMBL" id="MEU7071691.1"/>
    </source>
</evidence>
<dbReference type="CDD" id="cd08999">
    <property type="entry name" value="GH43_ABN-like"/>
    <property type="match status" value="1"/>
</dbReference>
<keyword evidence="3 4" id="KW-0326">Glycosidase</keyword>
<accession>A0ABV3CA91</accession>
<name>A0ABV3CA91_9ACTN</name>
<keyword evidence="6" id="KW-0472">Membrane</keyword>
<keyword evidence="6" id="KW-1133">Transmembrane helix</keyword>
<keyword evidence="9" id="KW-1185">Reference proteome</keyword>
<dbReference type="PROSITE" id="PS51175">
    <property type="entry name" value="CBM6"/>
    <property type="match status" value="1"/>
</dbReference>
<comment type="caution">
    <text evidence="8">The sequence shown here is derived from an EMBL/GenBank/DDBJ whole genome shotgun (WGS) entry which is preliminary data.</text>
</comment>